<accession>A0A914QTW9</accession>
<evidence type="ECO:0000313" key="1">
    <source>
        <dbReference type="Proteomes" id="UP000887578"/>
    </source>
</evidence>
<proteinExistence type="predicted"/>
<reference evidence="2" key="1">
    <citation type="submission" date="2022-11" db="UniProtKB">
        <authorList>
            <consortium name="WormBaseParasite"/>
        </authorList>
    </citation>
    <scope>IDENTIFICATION</scope>
</reference>
<dbReference type="AlphaFoldDB" id="A0A914QTW9"/>
<name>A0A914QTW9_9BILA</name>
<protein>
    <submittedName>
        <fullName evidence="2">Uncharacterized protein</fullName>
    </submittedName>
</protein>
<organism evidence="1 2">
    <name type="scientific">Panagrolaimus davidi</name>
    <dbReference type="NCBI Taxonomy" id="227884"/>
    <lineage>
        <taxon>Eukaryota</taxon>
        <taxon>Metazoa</taxon>
        <taxon>Ecdysozoa</taxon>
        <taxon>Nematoda</taxon>
        <taxon>Chromadorea</taxon>
        <taxon>Rhabditida</taxon>
        <taxon>Tylenchina</taxon>
        <taxon>Panagrolaimomorpha</taxon>
        <taxon>Panagrolaimoidea</taxon>
        <taxon>Panagrolaimidae</taxon>
        <taxon>Panagrolaimus</taxon>
    </lineage>
</organism>
<dbReference type="WBParaSite" id="PDA_v2.g5183.t1">
    <property type="protein sequence ID" value="PDA_v2.g5183.t1"/>
    <property type="gene ID" value="PDA_v2.g5183"/>
</dbReference>
<keyword evidence="1" id="KW-1185">Reference proteome</keyword>
<dbReference type="Proteomes" id="UP000887578">
    <property type="component" value="Unplaced"/>
</dbReference>
<sequence>MASTLIIRCFDSISTLECPASELVNYDFHGGLMGLNLLKVAAKTETEIRIVLKKKNIKAKSIEILLTTVNPEYNFGNLLLGFDSIKNHRLQDVESIKFIIDQINLIGPLCILPLAKKCQEVFLNLKSFEFFCKFVGLTAHRSNKDLPVPKTPPKLYIELKNQIMAIDPALKVNVGWNILEFYKPADFKAAVNAYRKILADFKENRELDMNIMMSKKEKLSENKNLYTEFYIMVNQ</sequence>
<evidence type="ECO:0000313" key="2">
    <source>
        <dbReference type="WBParaSite" id="PDA_v2.g5183.t1"/>
    </source>
</evidence>